<reference evidence="1" key="1">
    <citation type="submission" date="2023-07" db="EMBL/GenBank/DDBJ databases">
        <title>draft genome sequence of fig (Ficus carica).</title>
        <authorList>
            <person name="Takahashi T."/>
            <person name="Nishimura K."/>
        </authorList>
    </citation>
    <scope>NUCLEOTIDE SEQUENCE</scope>
</reference>
<evidence type="ECO:0000313" key="1">
    <source>
        <dbReference type="EMBL" id="GMN41723.1"/>
    </source>
</evidence>
<dbReference type="EMBL" id="BTGU01000013">
    <property type="protein sequence ID" value="GMN41723.1"/>
    <property type="molecule type" value="Genomic_DNA"/>
</dbReference>
<dbReference type="AlphaFoldDB" id="A0AA88D0A8"/>
<accession>A0AA88D0A8</accession>
<evidence type="ECO:0000313" key="2">
    <source>
        <dbReference type="Proteomes" id="UP001187192"/>
    </source>
</evidence>
<protein>
    <submittedName>
        <fullName evidence="1">Uncharacterized protein</fullName>
    </submittedName>
</protein>
<comment type="caution">
    <text evidence="1">The sequence shown here is derived from an EMBL/GenBank/DDBJ whole genome shotgun (WGS) entry which is preliminary data.</text>
</comment>
<gene>
    <name evidence="1" type="ORF">TIFTF001_010935</name>
</gene>
<name>A0AA88D0A8_FICCA</name>
<proteinExistence type="predicted"/>
<dbReference type="Proteomes" id="UP001187192">
    <property type="component" value="Unassembled WGS sequence"/>
</dbReference>
<keyword evidence="2" id="KW-1185">Reference proteome</keyword>
<organism evidence="1 2">
    <name type="scientific">Ficus carica</name>
    <name type="common">Common fig</name>
    <dbReference type="NCBI Taxonomy" id="3494"/>
    <lineage>
        <taxon>Eukaryota</taxon>
        <taxon>Viridiplantae</taxon>
        <taxon>Streptophyta</taxon>
        <taxon>Embryophyta</taxon>
        <taxon>Tracheophyta</taxon>
        <taxon>Spermatophyta</taxon>
        <taxon>Magnoliopsida</taxon>
        <taxon>eudicotyledons</taxon>
        <taxon>Gunneridae</taxon>
        <taxon>Pentapetalae</taxon>
        <taxon>rosids</taxon>
        <taxon>fabids</taxon>
        <taxon>Rosales</taxon>
        <taxon>Moraceae</taxon>
        <taxon>Ficeae</taxon>
        <taxon>Ficus</taxon>
    </lineage>
</organism>
<sequence length="85" mass="9089">MESDAVNVISAIKYGSLMAVEGPVVEDIWSLLTRVGCEHCTSVTRHGNRVAHCLANLVCFNDVSISGCTFSFRAISPFVSVDIAA</sequence>